<reference evidence="3" key="2">
    <citation type="submission" date="2017-12" db="EMBL/GenBank/DDBJ databases">
        <title>Genome sequence of the Bar-tailed Godwit (Limosa lapponica baueri).</title>
        <authorList>
            <person name="Lima N.C.B."/>
            <person name="Parody-Merino A.M."/>
            <person name="Battley P.F."/>
            <person name="Fidler A.E."/>
            <person name="Prosdocimi F."/>
        </authorList>
    </citation>
    <scope>NUCLEOTIDE SEQUENCE [LARGE SCALE GENOMIC DNA]</scope>
</reference>
<dbReference type="Proteomes" id="UP000233556">
    <property type="component" value="Unassembled WGS sequence"/>
</dbReference>
<feature type="compositionally biased region" description="Basic residues" evidence="1">
    <location>
        <begin position="25"/>
        <end position="50"/>
    </location>
</feature>
<feature type="region of interest" description="Disordered" evidence="1">
    <location>
        <begin position="1"/>
        <end position="72"/>
    </location>
</feature>
<feature type="compositionally biased region" description="Basic residues" evidence="1">
    <location>
        <begin position="57"/>
        <end position="68"/>
    </location>
</feature>
<evidence type="ECO:0000256" key="1">
    <source>
        <dbReference type="SAM" id="MobiDB-lite"/>
    </source>
</evidence>
<feature type="compositionally biased region" description="Basic and acidic residues" evidence="1">
    <location>
        <begin position="12"/>
        <end position="24"/>
    </location>
</feature>
<evidence type="ECO:0000313" key="2">
    <source>
        <dbReference type="EMBL" id="PKU37345.1"/>
    </source>
</evidence>
<name>A0A2I0TU88_LIMLA</name>
<organism evidence="2 3">
    <name type="scientific">Limosa lapponica baueri</name>
    <dbReference type="NCBI Taxonomy" id="1758121"/>
    <lineage>
        <taxon>Eukaryota</taxon>
        <taxon>Metazoa</taxon>
        <taxon>Chordata</taxon>
        <taxon>Craniata</taxon>
        <taxon>Vertebrata</taxon>
        <taxon>Euteleostomi</taxon>
        <taxon>Archelosauria</taxon>
        <taxon>Archosauria</taxon>
        <taxon>Dinosauria</taxon>
        <taxon>Saurischia</taxon>
        <taxon>Theropoda</taxon>
        <taxon>Coelurosauria</taxon>
        <taxon>Aves</taxon>
        <taxon>Neognathae</taxon>
        <taxon>Neoaves</taxon>
        <taxon>Charadriiformes</taxon>
        <taxon>Scolopacidae</taxon>
        <taxon>Limosa</taxon>
    </lineage>
</organism>
<gene>
    <name evidence="2" type="ORF">llap_12351</name>
</gene>
<evidence type="ECO:0000313" key="3">
    <source>
        <dbReference type="Proteomes" id="UP000233556"/>
    </source>
</evidence>
<protein>
    <submittedName>
        <fullName evidence="2">Uncharacterized protein</fullName>
    </submittedName>
</protein>
<accession>A0A2I0TU88</accession>
<proteinExistence type="predicted"/>
<dbReference type="EMBL" id="KZ507185">
    <property type="protein sequence ID" value="PKU37345.1"/>
    <property type="molecule type" value="Genomic_DNA"/>
</dbReference>
<reference evidence="3" key="1">
    <citation type="submission" date="2017-11" db="EMBL/GenBank/DDBJ databases">
        <authorList>
            <person name="Lima N.C."/>
            <person name="Parody-Merino A.M."/>
            <person name="Battley P.F."/>
            <person name="Fidler A.E."/>
            <person name="Prosdocimi F."/>
        </authorList>
    </citation>
    <scope>NUCLEOTIDE SEQUENCE [LARGE SCALE GENOMIC DNA]</scope>
</reference>
<sequence>MRSYWRAQTKLVQKDKRDITESRLKKLWKKNMKPNPPAKKKKKRKKKRLVKRGEKKREKRKKKKKKHIASIPSLIYWKTNQAGFSTRSSSEYGSQDTCRQGVWE</sequence>
<feature type="compositionally biased region" description="Polar residues" evidence="1">
    <location>
        <begin position="84"/>
        <end position="98"/>
    </location>
</feature>
<dbReference type="AlphaFoldDB" id="A0A2I0TU88"/>
<feature type="region of interest" description="Disordered" evidence="1">
    <location>
        <begin position="84"/>
        <end position="104"/>
    </location>
</feature>
<keyword evidence="3" id="KW-1185">Reference proteome</keyword>